<reference evidence="7 8" key="1">
    <citation type="submission" date="2011-10" db="EMBL/GenBank/DDBJ databases">
        <title>Genome sequence of Gluconobacter morbifer G707, isolated from Drosophila gut.</title>
        <authorList>
            <person name="Lee W.-J."/>
            <person name="Kim E.-K."/>
        </authorList>
    </citation>
    <scope>NUCLEOTIDE SEQUENCE [LARGE SCALE GENOMIC DNA]</scope>
    <source>
        <strain evidence="7 8">G707</strain>
    </source>
</reference>
<feature type="transmembrane region" description="Helical" evidence="6">
    <location>
        <begin position="20"/>
        <end position="41"/>
    </location>
</feature>
<feature type="transmembrane region" description="Helical" evidence="6">
    <location>
        <begin position="298"/>
        <end position="317"/>
    </location>
</feature>
<dbReference type="Pfam" id="PF03739">
    <property type="entry name" value="LptF_LptG"/>
    <property type="match status" value="1"/>
</dbReference>
<dbReference type="PATRIC" id="fig|1088869.3.peg.766"/>
<dbReference type="InterPro" id="IPR005495">
    <property type="entry name" value="LptG/LptF_permease"/>
</dbReference>
<accession>G6XGZ5</accession>
<evidence type="ECO:0000313" key="7">
    <source>
        <dbReference type="EMBL" id="EHH69453.1"/>
    </source>
</evidence>
<comment type="subcellular location">
    <subcellularLocation>
        <location evidence="1">Cell membrane</location>
        <topology evidence="1">Multi-pass membrane protein</topology>
    </subcellularLocation>
</comment>
<evidence type="ECO:0000313" key="8">
    <source>
        <dbReference type="Proteomes" id="UP000004949"/>
    </source>
</evidence>
<feature type="transmembrane region" description="Helical" evidence="6">
    <location>
        <begin position="72"/>
        <end position="93"/>
    </location>
</feature>
<sequence length="393" mass="43519">MSAGKDGLVKQKAKILDLYLLRQMAPSFFVALAAMLVALLLERLLALFDYLASAGSSLATCIALLTDLLPHYFGIALPAALCIAVFLTIRGMSDNNEIDALQAARVSLIRIARPFMLVGLVLSAASMLLYGYIQPVARYDYRAGFYFAEHTGWAPHLQAGMFASTSNSAVMTADKVTHAGTRLARVFIREMNKNGVAHIITAKTGTLTISERSRSTRLDLWNGEIVDDPFPAAPGHKPTVTHFEHVVRIIDRPQKDTTFRSRGADARELTQFELAHDLRHGVPGMEYRTLRAEMDFRLARALAIPFIPPLAVALAINGRRRRSIWGLITVAVILLGFDQLLTFGHSLAATGRMKIWAAIWVPEAVFCIGCLATLLRRSRGSWRRRKLIRRPVS</sequence>
<name>G6XGZ5_9PROT</name>
<evidence type="ECO:0000256" key="4">
    <source>
        <dbReference type="ARBA" id="ARBA00022989"/>
    </source>
</evidence>
<keyword evidence="5 6" id="KW-0472">Membrane</keyword>
<protein>
    <recommendedName>
        <fullName evidence="9">YjgP/YjgQ family permease</fullName>
    </recommendedName>
</protein>
<keyword evidence="3 6" id="KW-0812">Transmembrane</keyword>
<feature type="transmembrane region" description="Helical" evidence="6">
    <location>
        <begin position="355"/>
        <end position="375"/>
    </location>
</feature>
<evidence type="ECO:0000256" key="1">
    <source>
        <dbReference type="ARBA" id="ARBA00004651"/>
    </source>
</evidence>
<dbReference type="AlphaFoldDB" id="G6XGZ5"/>
<evidence type="ECO:0000256" key="6">
    <source>
        <dbReference type="SAM" id="Phobius"/>
    </source>
</evidence>
<feature type="transmembrane region" description="Helical" evidence="6">
    <location>
        <begin position="324"/>
        <end position="343"/>
    </location>
</feature>
<proteinExistence type="predicted"/>
<dbReference type="EMBL" id="AGQV01000001">
    <property type="protein sequence ID" value="EHH69453.1"/>
    <property type="molecule type" value="Genomic_DNA"/>
</dbReference>
<comment type="caution">
    <text evidence="7">The sequence shown here is derived from an EMBL/GenBank/DDBJ whole genome shotgun (WGS) entry which is preliminary data.</text>
</comment>
<dbReference type="GO" id="GO:0043190">
    <property type="term" value="C:ATP-binding cassette (ABC) transporter complex"/>
    <property type="evidence" value="ECO:0007669"/>
    <property type="project" value="TreeGrafter"/>
</dbReference>
<evidence type="ECO:0000256" key="3">
    <source>
        <dbReference type="ARBA" id="ARBA00022692"/>
    </source>
</evidence>
<keyword evidence="8" id="KW-1185">Reference proteome</keyword>
<feature type="transmembrane region" description="Helical" evidence="6">
    <location>
        <begin position="114"/>
        <end position="133"/>
    </location>
</feature>
<dbReference type="PANTHER" id="PTHR33529">
    <property type="entry name" value="SLR0882 PROTEIN-RELATED"/>
    <property type="match status" value="1"/>
</dbReference>
<dbReference type="STRING" id="1088869.GMO_07600"/>
<evidence type="ECO:0000256" key="2">
    <source>
        <dbReference type="ARBA" id="ARBA00022475"/>
    </source>
</evidence>
<dbReference type="eggNOG" id="COG0795">
    <property type="taxonomic scope" value="Bacteria"/>
</dbReference>
<evidence type="ECO:0000256" key="5">
    <source>
        <dbReference type="ARBA" id="ARBA00023136"/>
    </source>
</evidence>
<keyword evidence="4 6" id="KW-1133">Transmembrane helix</keyword>
<organism evidence="7 8">
    <name type="scientific">Gluconobacter morbifer G707</name>
    <dbReference type="NCBI Taxonomy" id="1088869"/>
    <lineage>
        <taxon>Bacteria</taxon>
        <taxon>Pseudomonadati</taxon>
        <taxon>Pseudomonadota</taxon>
        <taxon>Alphaproteobacteria</taxon>
        <taxon>Acetobacterales</taxon>
        <taxon>Acetobacteraceae</taxon>
        <taxon>Gluconobacter</taxon>
    </lineage>
</organism>
<evidence type="ECO:0008006" key="9">
    <source>
        <dbReference type="Google" id="ProtNLM"/>
    </source>
</evidence>
<gene>
    <name evidence="7" type="ORF">GMO_07600</name>
</gene>
<dbReference type="GO" id="GO:0015920">
    <property type="term" value="P:lipopolysaccharide transport"/>
    <property type="evidence" value="ECO:0007669"/>
    <property type="project" value="TreeGrafter"/>
</dbReference>
<dbReference type="PANTHER" id="PTHR33529:SF6">
    <property type="entry name" value="YJGP_YJGQ FAMILY PERMEASE"/>
    <property type="match status" value="1"/>
</dbReference>
<dbReference type="Proteomes" id="UP000004949">
    <property type="component" value="Unassembled WGS sequence"/>
</dbReference>
<keyword evidence="2" id="KW-1003">Cell membrane</keyword>